<proteinExistence type="predicted"/>
<feature type="domain" description="DUF4942" evidence="1">
    <location>
        <begin position="90"/>
        <end position="277"/>
    </location>
</feature>
<dbReference type="Pfam" id="PF13708">
    <property type="entry name" value="DUF4942"/>
    <property type="match status" value="1"/>
</dbReference>
<name>A0A845GFQ8_9BURK</name>
<evidence type="ECO:0000313" key="2">
    <source>
        <dbReference type="EMBL" id="MYM92340.1"/>
    </source>
</evidence>
<comment type="caution">
    <text evidence="2">The sequence shown here is derived from an EMBL/GenBank/DDBJ whole genome shotgun (WGS) entry which is preliminary data.</text>
</comment>
<protein>
    <submittedName>
        <fullName evidence="2">DUF4942 domain-containing protein</fullName>
    </submittedName>
</protein>
<sequence>MSEFLPVVVQQSAEAFAEHDNAPAVYDLIDQLLLEHKARRQDIDQLAHLMNGGLRDALRYYIHGNAGNNELHRSLYLDKLLRRPRAHLALQEESWDKALVQTGLLEFLPQERRDQWRHTLTAWRNKEGQEVPLPPPFDEATVRPVITSLLENRLNYLAERVDGVFRRLSRIHASTCPEGFSKRMIMNRVYSEYGCADHQAAGIVNDLRAVVAKFMGRDEPKWEQSLNVLENVWDARGRWVDLDGGAISVRAYQTGTLHIEVHPAMAERLNKVLAAKNPLTIPREFRAAKRKQQRAAARLERPQVSFAATRVLQFATFDRSTCQVRISDIHQPTPEAIENATACLIKLGGRVAPDNPFLFTFDVDMSEAIAQLVLTGCLPLPLE</sequence>
<accession>A0A845GFQ8</accession>
<evidence type="ECO:0000259" key="1">
    <source>
        <dbReference type="Pfam" id="PF13708"/>
    </source>
</evidence>
<dbReference type="InterPro" id="IPR031339">
    <property type="entry name" value="DUF4942"/>
</dbReference>
<gene>
    <name evidence="2" type="ORF">GTP90_00525</name>
</gene>
<dbReference type="EMBL" id="WWCX01000001">
    <property type="protein sequence ID" value="MYM92340.1"/>
    <property type="molecule type" value="Genomic_DNA"/>
</dbReference>
<dbReference type="RefSeq" id="WP_161081613.1">
    <property type="nucleotide sequence ID" value="NZ_WWCX01000001.1"/>
</dbReference>
<evidence type="ECO:0000313" key="3">
    <source>
        <dbReference type="Proteomes" id="UP000447355"/>
    </source>
</evidence>
<dbReference type="Proteomes" id="UP000447355">
    <property type="component" value="Unassembled WGS sequence"/>
</dbReference>
<reference evidence="2" key="1">
    <citation type="submission" date="2019-12" db="EMBL/GenBank/DDBJ databases">
        <title>Novel species isolated from a subtropical stream in China.</title>
        <authorList>
            <person name="Lu H."/>
        </authorList>
    </citation>
    <scope>NUCLEOTIDE SEQUENCE [LARGE SCALE GENOMIC DNA]</scope>
    <source>
        <strain evidence="2">FT81W</strain>
    </source>
</reference>
<dbReference type="AlphaFoldDB" id="A0A845GFQ8"/>
<organism evidence="2 3">
    <name type="scientific">Duganella vulcania</name>
    <dbReference type="NCBI Taxonomy" id="2692166"/>
    <lineage>
        <taxon>Bacteria</taxon>
        <taxon>Pseudomonadati</taxon>
        <taxon>Pseudomonadota</taxon>
        <taxon>Betaproteobacteria</taxon>
        <taxon>Burkholderiales</taxon>
        <taxon>Oxalobacteraceae</taxon>
        <taxon>Telluria group</taxon>
        <taxon>Duganella</taxon>
    </lineage>
</organism>